<dbReference type="AlphaFoldDB" id="A0AAI9K365"/>
<accession>A0AAI9K365</accession>
<comment type="caution">
    <text evidence="2">The sequence shown here is derived from an EMBL/GenBank/DDBJ whole genome shotgun (WGS) entry which is preliminary data.</text>
</comment>
<protein>
    <submittedName>
        <fullName evidence="2">Uncharacterized protein</fullName>
    </submittedName>
</protein>
<keyword evidence="1" id="KW-0732">Signal</keyword>
<dbReference type="Proteomes" id="UP000660047">
    <property type="component" value="Unassembled WGS sequence"/>
</dbReference>
<evidence type="ECO:0000256" key="1">
    <source>
        <dbReference type="SAM" id="SignalP"/>
    </source>
</evidence>
<dbReference type="RefSeq" id="WP_015534605.1">
    <property type="nucleotide sequence ID" value="NZ_BLYL01000002.1"/>
</dbReference>
<proteinExistence type="predicted"/>
<gene>
    <name evidence="2" type="ORF">COEU31_06730</name>
</gene>
<name>A0AAI9K365_9FIRM</name>
<feature type="chain" id="PRO_5042516970" evidence="1">
    <location>
        <begin position="21"/>
        <end position="57"/>
    </location>
</feature>
<feature type="signal peptide" evidence="1">
    <location>
        <begin position="1"/>
        <end position="20"/>
    </location>
</feature>
<reference evidence="2" key="1">
    <citation type="submission" date="2020-06" db="EMBL/GenBank/DDBJ databases">
        <title>Characterization of fructooligosaccharide metabolism and fructooligosaccharide-degrading enzymes in human commensal butyrate producers.</title>
        <authorList>
            <person name="Tanno H."/>
            <person name="Fujii T."/>
            <person name="Hirano K."/>
            <person name="Maeno S."/>
            <person name="Tonozuka T."/>
            <person name="Sakamoto M."/>
            <person name="Ohkuma M."/>
            <person name="Tochio T."/>
            <person name="Endo A."/>
        </authorList>
    </citation>
    <scope>NUCLEOTIDE SEQUENCE</scope>
    <source>
        <strain evidence="2">JCM 31265</strain>
    </source>
</reference>
<dbReference type="EMBL" id="BLYL01000002">
    <property type="protein sequence ID" value="GFO93627.1"/>
    <property type="molecule type" value="Genomic_DNA"/>
</dbReference>
<evidence type="ECO:0000313" key="2">
    <source>
        <dbReference type="EMBL" id="GFO93627.1"/>
    </source>
</evidence>
<evidence type="ECO:0000313" key="3">
    <source>
        <dbReference type="Proteomes" id="UP000660047"/>
    </source>
</evidence>
<sequence>MKKRTIARMMAAVMAVSMLAGCGDSDGDTAKKVNLDPDHPVSLKIWHYYNGTLAGNI</sequence>
<dbReference type="PROSITE" id="PS51257">
    <property type="entry name" value="PROKAR_LIPOPROTEIN"/>
    <property type="match status" value="1"/>
</dbReference>
<organism evidence="2 3">
    <name type="scientific">Coprococcus eutactus</name>
    <dbReference type="NCBI Taxonomy" id="33043"/>
    <lineage>
        <taxon>Bacteria</taxon>
        <taxon>Bacillati</taxon>
        <taxon>Bacillota</taxon>
        <taxon>Clostridia</taxon>
        <taxon>Lachnospirales</taxon>
        <taxon>Lachnospiraceae</taxon>
        <taxon>Coprococcus</taxon>
    </lineage>
</organism>